<dbReference type="EMBL" id="CP033898">
    <property type="protein sequence ID" value="AZA08222.1"/>
    <property type="molecule type" value="Genomic_DNA"/>
</dbReference>
<dbReference type="Pfam" id="PF00733">
    <property type="entry name" value="Asn_synthase"/>
    <property type="match status" value="1"/>
</dbReference>
<dbReference type="RefSeq" id="WP_164470331.1">
    <property type="nucleotide sequence ID" value="NZ_CP033898.1"/>
</dbReference>
<feature type="domain" description="Asparagine synthetase" evidence="3">
    <location>
        <begin position="57"/>
        <end position="196"/>
    </location>
</feature>
<dbReference type="PANTHER" id="PTHR11772">
    <property type="entry name" value="ASPARAGINE SYNTHETASE"/>
    <property type="match status" value="1"/>
</dbReference>
<dbReference type="GO" id="GO:0005829">
    <property type="term" value="C:cytosol"/>
    <property type="evidence" value="ECO:0007669"/>
    <property type="project" value="TreeGrafter"/>
</dbReference>
<dbReference type="GO" id="GO:0006529">
    <property type="term" value="P:asparagine biosynthetic process"/>
    <property type="evidence" value="ECO:0007669"/>
    <property type="project" value="InterPro"/>
</dbReference>
<dbReference type="Gene3D" id="3.40.50.620">
    <property type="entry name" value="HUPs"/>
    <property type="match status" value="1"/>
</dbReference>
<accession>A0A3G6IRL1</accession>
<name>A0A3G6IRL1_9CORY</name>
<keyword evidence="1" id="KW-0547">Nucleotide-binding</keyword>
<dbReference type="InterPro" id="IPR001962">
    <property type="entry name" value="Asn_synthase"/>
</dbReference>
<organism evidence="4 5">
    <name type="scientific">Corynebacterium pseudopelargi</name>
    <dbReference type="NCBI Taxonomy" id="2080757"/>
    <lineage>
        <taxon>Bacteria</taxon>
        <taxon>Bacillati</taxon>
        <taxon>Actinomycetota</taxon>
        <taxon>Actinomycetes</taxon>
        <taxon>Mycobacteriales</taxon>
        <taxon>Corynebacteriaceae</taxon>
        <taxon>Corynebacterium</taxon>
    </lineage>
</organism>
<keyword evidence="2" id="KW-0067">ATP-binding</keyword>
<evidence type="ECO:0000313" key="4">
    <source>
        <dbReference type="EMBL" id="AZA08222.1"/>
    </source>
</evidence>
<evidence type="ECO:0000259" key="3">
    <source>
        <dbReference type="Pfam" id="PF00733"/>
    </source>
</evidence>
<evidence type="ECO:0000256" key="2">
    <source>
        <dbReference type="ARBA" id="ARBA00022840"/>
    </source>
</evidence>
<dbReference type="CDD" id="cd01991">
    <property type="entry name" value="Asn_synthase_B_C"/>
    <property type="match status" value="1"/>
</dbReference>
<dbReference type="KEGG" id="cpso:CPPEL_00355"/>
<dbReference type="PANTHER" id="PTHR11772:SF2">
    <property type="entry name" value="ASPARAGINE SYNTHETASE [GLUTAMINE-HYDROLYZING]"/>
    <property type="match status" value="1"/>
</dbReference>
<gene>
    <name evidence="4" type="ORF">CPPEL_00355</name>
</gene>
<dbReference type="GO" id="GO:0004066">
    <property type="term" value="F:asparagine synthase (glutamine-hydrolyzing) activity"/>
    <property type="evidence" value="ECO:0007669"/>
    <property type="project" value="InterPro"/>
</dbReference>
<reference evidence="4 5" key="1">
    <citation type="submission" date="2018-11" db="EMBL/GenBank/DDBJ databases">
        <authorList>
            <person name="Kleinhagauer T."/>
            <person name="Glaeser S.P."/>
            <person name="Spergser J."/>
            <person name="Ruckert C."/>
            <person name="Kaempfer P."/>
            <person name="Busse H.-J."/>
        </authorList>
    </citation>
    <scope>NUCLEOTIDE SEQUENCE [LARGE SCALE GENOMIC DNA]</scope>
    <source>
        <strain evidence="4 5">812CH</strain>
    </source>
</reference>
<dbReference type="InterPro" id="IPR050795">
    <property type="entry name" value="Asn_Synthetase"/>
</dbReference>
<keyword evidence="5" id="KW-1185">Reference proteome</keyword>
<dbReference type="SUPFAM" id="SSF52402">
    <property type="entry name" value="Adenine nucleotide alpha hydrolases-like"/>
    <property type="match status" value="1"/>
</dbReference>
<dbReference type="GO" id="GO:0005524">
    <property type="term" value="F:ATP binding"/>
    <property type="evidence" value="ECO:0007669"/>
    <property type="project" value="UniProtKB-KW"/>
</dbReference>
<dbReference type="AlphaFoldDB" id="A0A3G6IRL1"/>
<proteinExistence type="predicted"/>
<protein>
    <submittedName>
        <fullName evidence="4">Asparagine synthetase B</fullName>
    </submittedName>
</protein>
<evidence type="ECO:0000256" key="1">
    <source>
        <dbReference type="ARBA" id="ARBA00022741"/>
    </source>
</evidence>
<dbReference type="Proteomes" id="UP000271426">
    <property type="component" value="Chromosome"/>
</dbReference>
<evidence type="ECO:0000313" key="5">
    <source>
        <dbReference type="Proteomes" id="UP000271426"/>
    </source>
</evidence>
<sequence>MEDDLAAPQHYVADSVDLSESYEPSLLEVEAAANQIRRYLQRRVTAVLSKFPTKPIIMLSGGIDSVLLASVVAKQAPDVLAVTFVHSNSESSRIELETARAVAEELGLKHILVDPNPQEALELLREATRRLDTCDPWEVLAGVTLLACVRAADAEGYDGAIFTGAGADALFLGGFNFSDDVDISGTWQQTVRAKVEKNFTRHRQIPDFYERLLDDRGPDSERHIQVWQTHQAFELAMSMAASAVRGGDLQTDKLVMREAALRAGLPQNLVMNTKNPMQVSSGGIDMIVDAARELLAGNGGHTAYTNPKTESVDFIASRLMLELLHSQS</sequence>
<dbReference type="InterPro" id="IPR014729">
    <property type="entry name" value="Rossmann-like_a/b/a_fold"/>
</dbReference>